<dbReference type="AlphaFoldDB" id="A0A9J6AT87"/>
<dbReference type="Proteomes" id="UP000824120">
    <property type="component" value="Chromosome 2"/>
</dbReference>
<protein>
    <submittedName>
        <fullName evidence="1">Uncharacterized protein</fullName>
    </submittedName>
</protein>
<gene>
    <name evidence="1" type="ORF">H5410_012992</name>
</gene>
<proteinExistence type="predicted"/>
<accession>A0A9J6AT87</accession>
<dbReference type="OrthoDB" id="1301880at2759"/>
<evidence type="ECO:0000313" key="1">
    <source>
        <dbReference type="EMBL" id="KAG5627774.1"/>
    </source>
</evidence>
<dbReference type="PANTHER" id="PTHR33116">
    <property type="entry name" value="REVERSE TRANSCRIPTASE ZINC-BINDING DOMAIN-CONTAINING PROTEIN-RELATED-RELATED"/>
    <property type="match status" value="1"/>
</dbReference>
<comment type="caution">
    <text evidence="1">The sequence shown here is derived from an EMBL/GenBank/DDBJ whole genome shotgun (WGS) entry which is preliminary data.</text>
</comment>
<keyword evidence="2" id="KW-1185">Reference proteome</keyword>
<name>A0A9J6AT87_SOLCO</name>
<organism evidence="1 2">
    <name type="scientific">Solanum commersonii</name>
    <name type="common">Commerson's wild potato</name>
    <name type="synonym">Commerson's nightshade</name>
    <dbReference type="NCBI Taxonomy" id="4109"/>
    <lineage>
        <taxon>Eukaryota</taxon>
        <taxon>Viridiplantae</taxon>
        <taxon>Streptophyta</taxon>
        <taxon>Embryophyta</taxon>
        <taxon>Tracheophyta</taxon>
        <taxon>Spermatophyta</taxon>
        <taxon>Magnoliopsida</taxon>
        <taxon>eudicotyledons</taxon>
        <taxon>Gunneridae</taxon>
        <taxon>Pentapetalae</taxon>
        <taxon>asterids</taxon>
        <taxon>lamiids</taxon>
        <taxon>Solanales</taxon>
        <taxon>Solanaceae</taxon>
        <taxon>Solanoideae</taxon>
        <taxon>Solaneae</taxon>
        <taxon>Solanum</taxon>
    </lineage>
</organism>
<reference evidence="1 2" key="1">
    <citation type="submission" date="2020-09" db="EMBL/GenBank/DDBJ databases">
        <title>De no assembly of potato wild relative species, Solanum commersonii.</title>
        <authorList>
            <person name="Cho K."/>
        </authorList>
    </citation>
    <scope>NUCLEOTIDE SEQUENCE [LARGE SCALE GENOMIC DNA]</scope>
    <source>
        <strain evidence="1">LZ3.2</strain>
        <tissue evidence="1">Leaf</tissue>
    </source>
</reference>
<dbReference type="PANTHER" id="PTHR33116:SF85">
    <property type="entry name" value="REVERSE TRANSCRIPTASE ZINC-BINDING DOMAIN-CONTAINING PROTEIN"/>
    <property type="match status" value="1"/>
</dbReference>
<sequence length="291" mass="33465">MDSLCTVDRISHQDTRYQWLVEFSKRPKARLTQMIKTAVRSGWIKGFKMAGHSGNSTESSHCLCADDTLLTCEAEREQVLHLRVVMFAFEAVKINMAKSSMFSLIVESDINMLTVNLSIGAKFKDKSVWNGVIGKCEKKLTPWKQQYLSFGGRLTLINSVFDSIGNVSNVSDPMPASVVKNINKIRRQFLWEGNAERRKFHLVKWSISNLWNRGFWAPKAVKTPYGVTVWRQICNLLEKFNKDGFGLLRVQFSNLYRLAYNLKVLLADIITDSGWNFQLRRNLFAKKNGRR</sequence>
<evidence type="ECO:0000313" key="2">
    <source>
        <dbReference type="Proteomes" id="UP000824120"/>
    </source>
</evidence>
<dbReference type="EMBL" id="JACXVP010000002">
    <property type="protein sequence ID" value="KAG5627774.1"/>
    <property type="molecule type" value="Genomic_DNA"/>
</dbReference>